<dbReference type="EC" id="2.7.1.144" evidence="7"/>
<dbReference type="PANTHER" id="PTHR46566">
    <property type="entry name" value="1-PHOSPHOFRUCTOKINASE-RELATED"/>
    <property type="match status" value="1"/>
</dbReference>
<organism evidence="10 11">
    <name type="scientific">Alkaliphilus hydrothermalis</name>
    <dbReference type="NCBI Taxonomy" id="1482730"/>
    <lineage>
        <taxon>Bacteria</taxon>
        <taxon>Bacillati</taxon>
        <taxon>Bacillota</taxon>
        <taxon>Clostridia</taxon>
        <taxon>Peptostreptococcales</taxon>
        <taxon>Natronincolaceae</taxon>
        <taxon>Alkaliphilus</taxon>
    </lineage>
</organism>
<protein>
    <recommendedName>
        <fullName evidence="7">Tagatose-6-phosphate kinase</fullName>
        <ecNumber evidence="7">2.7.1.144</ecNumber>
    </recommendedName>
</protein>
<comment type="similarity">
    <text evidence="7">Belongs to the carbohydrate kinase PfkB family. LacC subfamily.</text>
</comment>
<dbReference type="CDD" id="cd01164">
    <property type="entry name" value="FruK_PfkB_like"/>
    <property type="match status" value="1"/>
</dbReference>
<dbReference type="SUPFAM" id="SSF53613">
    <property type="entry name" value="Ribokinase-like"/>
    <property type="match status" value="1"/>
</dbReference>
<keyword evidence="3 7" id="KW-0547">Nucleotide-binding</keyword>
<dbReference type="InterPro" id="IPR022463">
    <property type="entry name" value="1-PFruKinase"/>
</dbReference>
<evidence type="ECO:0000256" key="8">
    <source>
        <dbReference type="RuleBase" id="RU369061"/>
    </source>
</evidence>
<dbReference type="PANTHER" id="PTHR46566:SF1">
    <property type="entry name" value="1-PHOSPHOFRUCTOKINASE"/>
    <property type="match status" value="1"/>
</dbReference>
<comment type="similarity">
    <text evidence="1">Belongs to the carbohydrate kinase pfkB family.</text>
</comment>
<keyword evidence="5 7" id="KW-0067">ATP-binding</keyword>
<dbReference type="InterPro" id="IPR017583">
    <property type="entry name" value="Tagatose/fructose_Pkinase"/>
</dbReference>
<comment type="catalytic activity">
    <reaction evidence="7">
        <text>D-tagatofuranose 6-phosphate + ATP = D-tagatofuranose 1,6-bisphosphate + ADP + H(+)</text>
        <dbReference type="Rhea" id="RHEA:12420"/>
        <dbReference type="ChEBI" id="CHEBI:15378"/>
        <dbReference type="ChEBI" id="CHEBI:30616"/>
        <dbReference type="ChEBI" id="CHEBI:58694"/>
        <dbReference type="ChEBI" id="CHEBI:58695"/>
        <dbReference type="ChEBI" id="CHEBI:456216"/>
        <dbReference type="EC" id="2.7.1.144"/>
    </reaction>
</comment>
<dbReference type="EMBL" id="JAFBEE010000004">
    <property type="protein sequence ID" value="MBM7614398.1"/>
    <property type="molecule type" value="Genomic_DNA"/>
</dbReference>
<evidence type="ECO:0000256" key="4">
    <source>
        <dbReference type="ARBA" id="ARBA00022777"/>
    </source>
</evidence>
<evidence type="ECO:0000313" key="10">
    <source>
        <dbReference type="EMBL" id="MBM7614398.1"/>
    </source>
</evidence>
<dbReference type="GO" id="GO:0008662">
    <property type="term" value="F:1-phosphofructokinase activity"/>
    <property type="evidence" value="ECO:0007669"/>
    <property type="project" value="UniProtKB-EC"/>
</dbReference>
<dbReference type="NCBIfam" id="TIGR03168">
    <property type="entry name" value="1-PFK"/>
    <property type="match status" value="1"/>
</dbReference>
<dbReference type="PROSITE" id="PS00583">
    <property type="entry name" value="PFKB_KINASES_1"/>
    <property type="match status" value="1"/>
</dbReference>
<evidence type="ECO:0000256" key="3">
    <source>
        <dbReference type="ARBA" id="ARBA00022741"/>
    </source>
</evidence>
<keyword evidence="4 8" id="KW-0418">Kinase</keyword>
<dbReference type="PIRSF" id="PIRSF000535">
    <property type="entry name" value="1PFK/6PFK/LacC"/>
    <property type="match status" value="1"/>
</dbReference>
<comment type="pathway">
    <text evidence="7">Carbohydrate metabolism; D-tagatose 6-phosphate degradation; D-glyceraldehyde 3-phosphate and glycerone phosphate from D-tagatose 6-phosphate: step 1/2.</text>
</comment>
<keyword evidence="7" id="KW-0423">Lactose metabolism</keyword>
<dbReference type="InterPro" id="IPR011611">
    <property type="entry name" value="PfkB_dom"/>
</dbReference>
<evidence type="ECO:0000256" key="2">
    <source>
        <dbReference type="ARBA" id="ARBA00022679"/>
    </source>
</evidence>
<dbReference type="RefSeq" id="WP_204400665.1">
    <property type="nucleotide sequence ID" value="NZ_JAFBEE010000004.1"/>
</dbReference>
<dbReference type="Pfam" id="PF00294">
    <property type="entry name" value="PfkB"/>
    <property type="match status" value="1"/>
</dbReference>
<dbReference type="InterPro" id="IPR002173">
    <property type="entry name" value="Carboh/pur_kinase_PfkB_CS"/>
</dbReference>
<keyword evidence="11" id="KW-1185">Reference proteome</keyword>
<comment type="catalytic activity">
    <reaction evidence="6 8">
        <text>beta-D-fructose 1-phosphate + ATP = beta-D-fructose 1,6-bisphosphate + ADP + H(+)</text>
        <dbReference type="Rhea" id="RHEA:14213"/>
        <dbReference type="ChEBI" id="CHEBI:15378"/>
        <dbReference type="ChEBI" id="CHEBI:30616"/>
        <dbReference type="ChEBI" id="CHEBI:32966"/>
        <dbReference type="ChEBI" id="CHEBI:138881"/>
        <dbReference type="ChEBI" id="CHEBI:456216"/>
        <dbReference type="EC" id="2.7.1.56"/>
    </reaction>
</comment>
<comment type="function">
    <text evidence="8">Catalyzes the ATP-dependent phosphorylation of fructose-l-phosphate to fructose-l,6-bisphosphate.</text>
</comment>
<reference evidence="10 11" key="1">
    <citation type="submission" date="2021-01" db="EMBL/GenBank/DDBJ databases">
        <title>Genomic Encyclopedia of Type Strains, Phase IV (KMG-IV): sequencing the most valuable type-strain genomes for metagenomic binning, comparative biology and taxonomic classification.</title>
        <authorList>
            <person name="Goeker M."/>
        </authorList>
    </citation>
    <scope>NUCLEOTIDE SEQUENCE [LARGE SCALE GENOMIC DNA]</scope>
    <source>
        <strain evidence="10 11">DSM 25890</strain>
    </source>
</reference>
<proteinExistence type="inferred from homology"/>
<evidence type="ECO:0000259" key="9">
    <source>
        <dbReference type="Pfam" id="PF00294"/>
    </source>
</evidence>
<evidence type="ECO:0000256" key="5">
    <source>
        <dbReference type="ARBA" id="ARBA00022840"/>
    </source>
</evidence>
<evidence type="ECO:0000313" key="11">
    <source>
        <dbReference type="Proteomes" id="UP001314796"/>
    </source>
</evidence>
<name>A0ABS2NN83_9FIRM</name>
<keyword evidence="2 7" id="KW-0808">Transferase</keyword>
<evidence type="ECO:0000256" key="6">
    <source>
        <dbReference type="ARBA" id="ARBA00047745"/>
    </source>
</evidence>
<feature type="domain" description="Carbohydrate kinase PfkB" evidence="9">
    <location>
        <begin position="18"/>
        <end position="290"/>
    </location>
</feature>
<dbReference type="Gene3D" id="3.40.1190.20">
    <property type="match status" value="1"/>
</dbReference>
<evidence type="ECO:0000256" key="7">
    <source>
        <dbReference type="PIRNR" id="PIRNR000535"/>
    </source>
</evidence>
<dbReference type="PROSITE" id="PS00584">
    <property type="entry name" value="PFKB_KINASES_2"/>
    <property type="match status" value="1"/>
</dbReference>
<accession>A0ABS2NN83</accession>
<dbReference type="NCBIfam" id="TIGR03828">
    <property type="entry name" value="pfkB"/>
    <property type="match status" value="1"/>
</dbReference>
<dbReference type="InterPro" id="IPR029056">
    <property type="entry name" value="Ribokinase-like"/>
</dbReference>
<comment type="caution">
    <text evidence="10">The sequence shown here is derived from an EMBL/GenBank/DDBJ whole genome shotgun (WGS) entry which is preliminary data.</text>
</comment>
<sequence>MITTVTLNPAIDQSLGFEGLQFGQVNRVIESRLEAGGKGINVSKVLKALGEPSTTTGFIGGEAGKWLNQWLKKQEIMTDFVETDVETRTNIKMIDYKSKIITDINHPGGPIKEEYLKILLNKNKMLAQKSKVMVLSGSLPMDVPTSIYKSLVEIANSSGCITILDCEGEALLKSIEAMPFMIKPNIHELENTLKVKISSEADIINYGSTFLDMGVRMVVVSMGEDGAILMTNQEMLKAETIKVEVNSTVGAGDSMVAAFAYGLKKRLDLKEVFKLAIASATLSVSKGTTLHRLEEIQRYRDKVKISRLR</sequence>
<dbReference type="Proteomes" id="UP001314796">
    <property type="component" value="Unassembled WGS sequence"/>
</dbReference>
<evidence type="ECO:0000256" key="1">
    <source>
        <dbReference type="ARBA" id="ARBA00005380"/>
    </source>
</evidence>
<gene>
    <name evidence="10" type="ORF">JOC73_000909</name>
</gene>